<proteinExistence type="inferred from homology"/>
<protein>
    <submittedName>
        <fullName evidence="7">MBL fold metallo-hydrolase</fullName>
    </submittedName>
</protein>
<dbReference type="GO" id="GO:0016787">
    <property type="term" value="F:hydrolase activity"/>
    <property type="evidence" value="ECO:0007669"/>
    <property type="project" value="UniProtKB-KW"/>
</dbReference>
<organism evidence="7 8">
    <name type="scientific">Methanobrevibacter millerae</name>
    <dbReference type="NCBI Taxonomy" id="230361"/>
    <lineage>
        <taxon>Archaea</taxon>
        <taxon>Methanobacteriati</taxon>
        <taxon>Methanobacteriota</taxon>
        <taxon>Methanomada group</taxon>
        <taxon>Methanobacteria</taxon>
        <taxon>Methanobacteriales</taxon>
        <taxon>Methanobacteriaceae</taxon>
        <taxon>Methanobrevibacter</taxon>
    </lineage>
</organism>
<dbReference type="Gene3D" id="3.60.15.10">
    <property type="entry name" value="Ribonuclease Z/Hydroxyacylglutathione hydrolase-like"/>
    <property type="match status" value="1"/>
</dbReference>
<comment type="cofactor">
    <cofactor evidence="1">
        <name>Zn(2+)</name>
        <dbReference type="ChEBI" id="CHEBI:29105"/>
    </cofactor>
</comment>
<dbReference type="InterPro" id="IPR036866">
    <property type="entry name" value="RibonucZ/Hydroxyglut_hydro"/>
</dbReference>
<keyword evidence="3" id="KW-0479">Metal-binding</keyword>
<dbReference type="EMBL" id="SUTF01000003">
    <property type="protein sequence ID" value="MBE6510137.1"/>
    <property type="molecule type" value="Genomic_DNA"/>
</dbReference>
<evidence type="ECO:0000256" key="2">
    <source>
        <dbReference type="ARBA" id="ARBA00007749"/>
    </source>
</evidence>
<name>A0A8T3VHS9_9EURY</name>
<accession>A0A8T3VHS9</accession>
<dbReference type="PANTHER" id="PTHR42978:SF2">
    <property type="entry name" value="102 KBASES UNSTABLE REGION: FROM 1 TO 119443"/>
    <property type="match status" value="1"/>
</dbReference>
<evidence type="ECO:0000313" key="7">
    <source>
        <dbReference type="EMBL" id="MBE6510137.1"/>
    </source>
</evidence>
<feature type="domain" description="Metallo-beta-lactamase" evidence="6">
    <location>
        <begin position="38"/>
        <end position="233"/>
    </location>
</feature>
<sequence length="258" mass="29074">MEIKAIKTYENGFMNQAFAFGGEEGQEKFDASIKYRASIQNYLIDTGDEVILVDTGIPADFPNPECDENAPIYNGDLISDYLTALKEAGYEKEDVSKILLTHKHIDHSGELKQFPNAKIYMSKAEADELKLSGDNIVPVEYDDGAYYNFEKSQKIVDGVYLIEAIGHTKGNSIVIVEDDDLFYMIHGDVTYTDEALYENKLSIVFEDIEKARETLDNVREFISNHKTVYLSTHTPLGPENLENKAVVDLENPPETIKP</sequence>
<dbReference type="InterPro" id="IPR001279">
    <property type="entry name" value="Metallo-B-lactamas"/>
</dbReference>
<reference evidence="7" key="1">
    <citation type="submission" date="2019-04" db="EMBL/GenBank/DDBJ databases">
        <title>Evolution of Biomass-Degrading Anaerobic Consortia Revealed by Metagenomics.</title>
        <authorList>
            <person name="Peng X."/>
        </authorList>
    </citation>
    <scope>NUCLEOTIDE SEQUENCE</scope>
    <source>
        <strain evidence="7">SIG13</strain>
    </source>
</reference>
<dbReference type="GO" id="GO:0046872">
    <property type="term" value="F:metal ion binding"/>
    <property type="evidence" value="ECO:0007669"/>
    <property type="project" value="UniProtKB-KW"/>
</dbReference>
<dbReference type="PANTHER" id="PTHR42978">
    <property type="entry name" value="QUORUM-QUENCHING LACTONASE YTNP-RELATED-RELATED"/>
    <property type="match status" value="1"/>
</dbReference>
<gene>
    <name evidence="7" type="ORF">E7Z74_02535</name>
</gene>
<comment type="caution">
    <text evidence="7">The sequence shown here is derived from an EMBL/GenBank/DDBJ whole genome shotgun (WGS) entry which is preliminary data.</text>
</comment>
<dbReference type="InterPro" id="IPR051013">
    <property type="entry name" value="MBL_superfamily_lactonases"/>
</dbReference>
<dbReference type="Pfam" id="PF00753">
    <property type="entry name" value="Lactamase_B"/>
    <property type="match status" value="1"/>
</dbReference>
<keyword evidence="4" id="KW-0378">Hydrolase</keyword>
<dbReference type="AlphaFoldDB" id="A0A8T3VHS9"/>
<evidence type="ECO:0000256" key="5">
    <source>
        <dbReference type="ARBA" id="ARBA00022833"/>
    </source>
</evidence>
<evidence type="ECO:0000256" key="1">
    <source>
        <dbReference type="ARBA" id="ARBA00001947"/>
    </source>
</evidence>
<dbReference type="SMART" id="SM00849">
    <property type="entry name" value="Lactamase_B"/>
    <property type="match status" value="1"/>
</dbReference>
<evidence type="ECO:0000256" key="4">
    <source>
        <dbReference type="ARBA" id="ARBA00022801"/>
    </source>
</evidence>
<evidence type="ECO:0000313" key="8">
    <source>
        <dbReference type="Proteomes" id="UP000713479"/>
    </source>
</evidence>
<comment type="similarity">
    <text evidence="2">Belongs to the metallo-beta-lactamase superfamily.</text>
</comment>
<dbReference type="Proteomes" id="UP000713479">
    <property type="component" value="Unassembled WGS sequence"/>
</dbReference>
<evidence type="ECO:0000259" key="6">
    <source>
        <dbReference type="SMART" id="SM00849"/>
    </source>
</evidence>
<evidence type="ECO:0000256" key="3">
    <source>
        <dbReference type="ARBA" id="ARBA00022723"/>
    </source>
</evidence>
<keyword evidence="5" id="KW-0862">Zinc</keyword>
<dbReference type="SUPFAM" id="SSF56281">
    <property type="entry name" value="Metallo-hydrolase/oxidoreductase"/>
    <property type="match status" value="1"/>
</dbReference>